<dbReference type="Proteomes" id="UP000218899">
    <property type="component" value="Chromosome"/>
</dbReference>
<evidence type="ECO:0000313" key="2">
    <source>
        <dbReference type="EMBL" id="BAU48820.1"/>
    </source>
</evidence>
<evidence type="ECO:0000256" key="1">
    <source>
        <dbReference type="SAM" id="MobiDB-lite"/>
    </source>
</evidence>
<reference evidence="2 3" key="1">
    <citation type="submission" date="2015-08" db="EMBL/GenBank/DDBJ databases">
        <title>Complete genome sequence of Sulfurifustis variabilis.</title>
        <authorList>
            <person name="Miura A."/>
            <person name="Kojima H."/>
            <person name="Fukui M."/>
        </authorList>
    </citation>
    <scope>NUCLEOTIDE SEQUENCE [LARGE SCALE GENOMIC DNA]</scope>
    <source>
        <strain evidence="3">skN76</strain>
    </source>
</reference>
<dbReference type="AlphaFoldDB" id="A0A1B4V5K1"/>
<organism evidence="2 3">
    <name type="scientific">Sulfurifustis variabilis</name>
    <dbReference type="NCBI Taxonomy" id="1675686"/>
    <lineage>
        <taxon>Bacteria</taxon>
        <taxon>Pseudomonadati</taxon>
        <taxon>Pseudomonadota</taxon>
        <taxon>Gammaproteobacteria</taxon>
        <taxon>Acidiferrobacterales</taxon>
        <taxon>Acidiferrobacteraceae</taxon>
        <taxon>Sulfurifustis</taxon>
    </lineage>
</organism>
<feature type="region of interest" description="Disordered" evidence="1">
    <location>
        <begin position="177"/>
        <end position="212"/>
    </location>
</feature>
<protein>
    <submittedName>
        <fullName evidence="2">Uncharacterized protein</fullName>
    </submittedName>
</protein>
<dbReference type="OrthoDB" id="4141547at1224"/>
<evidence type="ECO:0000313" key="3">
    <source>
        <dbReference type="Proteomes" id="UP000218899"/>
    </source>
</evidence>
<dbReference type="RefSeq" id="WP_096461297.1">
    <property type="nucleotide sequence ID" value="NZ_AP014936.1"/>
</dbReference>
<dbReference type="EMBL" id="AP014936">
    <property type="protein sequence ID" value="BAU48820.1"/>
    <property type="molecule type" value="Genomic_DNA"/>
</dbReference>
<gene>
    <name evidence="2" type="ORF">SVA_2270</name>
</gene>
<keyword evidence="3" id="KW-1185">Reference proteome</keyword>
<name>A0A1B4V5K1_9GAMM</name>
<dbReference type="KEGG" id="sva:SVA_2270"/>
<accession>A0A1B4V5K1</accession>
<proteinExistence type="predicted"/>
<sequence>MSIFEKDCPQCASANPVHARRCRCGYCFDPELQQETDGQEERLYRDYLAARVVQAEAALTVARSEASADPDNQVKTAQALLAEQALNTARAELRALAVKTGRSGPASRVPAPVAKAPPAPPAKAKVGNAVAQEPMAPRRSPPASPPAVRAVTPAAARATEKPGPEFRAVQAVKAEGVMQTRKVEPKPTIPKVAPPASVPKSRAKAARPPTRVAAPPAALVKEARKECPHCTALVPLDATRCRCGFSLPTVSVEMPPVALDAETLALLAQGLNINSRR</sequence>
<feature type="region of interest" description="Disordered" evidence="1">
    <location>
        <begin position="102"/>
        <end position="124"/>
    </location>
</feature>